<reference evidence="2" key="1">
    <citation type="submission" date="2021-01" db="EMBL/GenBank/DDBJ databases">
        <authorList>
            <person name="Zahm M."/>
            <person name="Roques C."/>
            <person name="Cabau C."/>
            <person name="Klopp C."/>
            <person name="Donnadieu C."/>
            <person name="Jouanno E."/>
            <person name="Lampietro C."/>
            <person name="Louis A."/>
            <person name="Herpin A."/>
            <person name="Echchiki A."/>
            <person name="Berthelot C."/>
            <person name="Parey E."/>
            <person name="Roest-Crollius H."/>
            <person name="Braasch I."/>
            <person name="Postlethwait J."/>
            <person name="Bobe J."/>
            <person name="Montfort J."/>
            <person name="Bouchez O."/>
            <person name="Begum T."/>
            <person name="Mejri S."/>
            <person name="Adams A."/>
            <person name="Chen W.-J."/>
            <person name="Guiguen Y."/>
        </authorList>
    </citation>
    <scope>NUCLEOTIDE SEQUENCE</scope>
    <source>
        <tissue evidence="2">Blood</tissue>
    </source>
</reference>
<evidence type="ECO:0000313" key="3">
    <source>
        <dbReference type="Proteomes" id="UP000829720"/>
    </source>
</evidence>
<comment type="caution">
    <text evidence="2">The sequence shown here is derived from an EMBL/GenBank/DDBJ whole genome shotgun (WGS) entry which is preliminary data.</text>
</comment>
<accession>A0A8T3CX14</accession>
<gene>
    <name evidence="2" type="ORF">AGOR_G00183290</name>
</gene>
<dbReference type="EMBL" id="JAERUA010000017">
    <property type="protein sequence ID" value="KAI1888270.1"/>
    <property type="molecule type" value="Genomic_DNA"/>
</dbReference>
<feature type="compositionally biased region" description="Polar residues" evidence="1">
    <location>
        <begin position="74"/>
        <end position="88"/>
    </location>
</feature>
<sequence>MCALSVGSVFLLPATLKPTGEFIQTQLAAMELAAEPTEEMRIIVHEGSSVHLEVFHTENEVLRRKLKQMESRPISMQTAGENTGQESSGRPPCSDGILVGELEVFESINRDQGAAQSRPAEPR</sequence>
<dbReference type="AlphaFoldDB" id="A0A8T3CX14"/>
<feature type="region of interest" description="Disordered" evidence="1">
    <location>
        <begin position="68"/>
        <end position="96"/>
    </location>
</feature>
<evidence type="ECO:0000313" key="2">
    <source>
        <dbReference type="EMBL" id="KAI1888270.1"/>
    </source>
</evidence>
<keyword evidence="3" id="KW-1185">Reference proteome</keyword>
<evidence type="ECO:0000256" key="1">
    <source>
        <dbReference type="SAM" id="MobiDB-lite"/>
    </source>
</evidence>
<organism evidence="2 3">
    <name type="scientific">Albula goreensis</name>
    <dbReference type="NCBI Taxonomy" id="1534307"/>
    <lineage>
        <taxon>Eukaryota</taxon>
        <taxon>Metazoa</taxon>
        <taxon>Chordata</taxon>
        <taxon>Craniata</taxon>
        <taxon>Vertebrata</taxon>
        <taxon>Euteleostomi</taxon>
        <taxon>Actinopterygii</taxon>
        <taxon>Neopterygii</taxon>
        <taxon>Teleostei</taxon>
        <taxon>Albuliformes</taxon>
        <taxon>Albulidae</taxon>
        <taxon>Albula</taxon>
    </lineage>
</organism>
<dbReference type="Proteomes" id="UP000829720">
    <property type="component" value="Unassembled WGS sequence"/>
</dbReference>
<name>A0A8T3CX14_9TELE</name>
<proteinExistence type="predicted"/>
<protein>
    <submittedName>
        <fullName evidence="2">Uncharacterized protein</fullName>
    </submittedName>
</protein>